<feature type="non-terminal residue" evidence="5">
    <location>
        <position position="58"/>
    </location>
</feature>
<keyword evidence="2" id="KW-0802">TPR repeat</keyword>
<dbReference type="InterPro" id="IPR013618">
    <property type="entry name" value="TMTC_DUF1736"/>
</dbReference>
<organism evidence="5 6">
    <name type="scientific">Lymnaea stagnalis</name>
    <name type="common">Great pond snail</name>
    <name type="synonym">Helix stagnalis</name>
    <dbReference type="NCBI Taxonomy" id="6523"/>
    <lineage>
        <taxon>Eukaryota</taxon>
        <taxon>Metazoa</taxon>
        <taxon>Spiralia</taxon>
        <taxon>Lophotrochozoa</taxon>
        <taxon>Mollusca</taxon>
        <taxon>Gastropoda</taxon>
        <taxon>Heterobranchia</taxon>
        <taxon>Euthyneura</taxon>
        <taxon>Panpulmonata</taxon>
        <taxon>Hygrophila</taxon>
        <taxon>Lymnaeoidea</taxon>
        <taxon>Lymnaeidae</taxon>
        <taxon>Lymnaea</taxon>
    </lineage>
</organism>
<feature type="domain" description="DUF1736" evidence="4">
    <location>
        <begin position="1"/>
        <end position="50"/>
    </location>
</feature>
<dbReference type="Pfam" id="PF08409">
    <property type="entry name" value="TMTC_DUF1736"/>
    <property type="match status" value="1"/>
</dbReference>
<dbReference type="EMBL" id="CAXITT010000125">
    <property type="protein sequence ID" value="CAL1532775.1"/>
    <property type="molecule type" value="Genomic_DNA"/>
</dbReference>
<keyword evidence="3" id="KW-0472">Membrane</keyword>
<dbReference type="InterPro" id="IPR052943">
    <property type="entry name" value="TMTC_O-mannosyl-trnsfr"/>
</dbReference>
<evidence type="ECO:0000313" key="5">
    <source>
        <dbReference type="EMBL" id="CAL1532775.1"/>
    </source>
</evidence>
<proteinExistence type="predicted"/>
<name>A0AAV2HFY4_LYMST</name>
<dbReference type="AlphaFoldDB" id="A0AAV2HFY4"/>
<gene>
    <name evidence="5" type="ORF">GSLYS_00006793001</name>
</gene>
<keyword evidence="6" id="KW-1185">Reference proteome</keyword>
<reference evidence="5 6" key="1">
    <citation type="submission" date="2024-04" db="EMBL/GenBank/DDBJ databases">
        <authorList>
            <consortium name="Genoscope - CEA"/>
            <person name="William W."/>
        </authorList>
    </citation>
    <scope>NUCLEOTIDE SEQUENCE [LARGE SCALE GENOMIC DNA]</scope>
</reference>
<evidence type="ECO:0000256" key="2">
    <source>
        <dbReference type="ARBA" id="ARBA00022803"/>
    </source>
</evidence>
<evidence type="ECO:0000256" key="1">
    <source>
        <dbReference type="ARBA" id="ARBA00022737"/>
    </source>
</evidence>
<dbReference type="PANTHER" id="PTHR44809">
    <property type="match status" value="1"/>
</dbReference>
<dbReference type="PANTHER" id="PTHR44809:SF1">
    <property type="entry name" value="PROTEIN O-MANNOSYL-TRANSFERASE TMTC1"/>
    <property type="match status" value="1"/>
</dbReference>
<sequence length="58" mass="6600">MTFNFLTGFNAWLLLNPSRLSYDWTGGSISLVESLCDVRNICTFGFYTSIAVLIWKCL</sequence>
<protein>
    <recommendedName>
        <fullName evidence="4">DUF1736 domain-containing protein</fullName>
    </recommendedName>
</protein>
<keyword evidence="1" id="KW-0677">Repeat</keyword>
<dbReference type="Proteomes" id="UP001497497">
    <property type="component" value="Unassembled WGS sequence"/>
</dbReference>
<evidence type="ECO:0000259" key="4">
    <source>
        <dbReference type="Pfam" id="PF08409"/>
    </source>
</evidence>
<evidence type="ECO:0000313" key="6">
    <source>
        <dbReference type="Proteomes" id="UP001497497"/>
    </source>
</evidence>
<comment type="caution">
    <text evidence="5">The sequence shown here is derived from an EMBL/GenBank/DDBJ whole genome shotgun (WGS) entry which is preliminary data.</text>
</comment>
<evidence type="ECO:0000256" key="3">
    <source>
        <dbReference type="ARBA" id="ARBA00023136"/>
    </source>
</evidence>
<accession>A0AAV2HFY4</accession>